<dbReference type="EMBL" id="JACDTQ010000582">
    <property type="protein sequence ID" value="KAF5927286.1"/>
    <property type="molecule type" value="Genomic_DNA"/>
</dbReference>
<dbReference type="Proteomes" id="UP000551758">
    <property type="component" value="Unassembled WGS sequence"/>
</dbReference>
<proteinExistence type="predicted"/>
<accession>A0A7J7FI10</accession>
<evidence type="ECO:0000313" key="1">
    <source>
        <dbReference type="EMBL" id="KAF5927286.1"/>
    </source>
</evidence>
<reference evidence="1 2" key="1">
    <citation type="journal article" date="2020" name="Mol. Biol. Evol.">
        <title>Interspecific Gene Flow and the Evolution of Specialization in Black and White Rhinoceros.</title>
        <authorList>
            <person name="Moodley Y."/>
            <person name="Westbury M.V."/>
            <person name="Russo I.M."/>
            <person name="Gopalakrishnan S."/>
            <person name="Rakotoarivelo A."/>
            <person name="Olsen R.A."/>
            <person name="Prost S."/>
            <person name="Tunstall T."/>
            <person name="Ryder O.A."/>
            <person name="Dalen L."/>
            <person name="Bruford M.W."/>
        </authorList>
    </citation>
    <scope>NUCLEOTIDE SEQUENCE [LARGE SCALE GENOMIC DNA]</scope>
    <source>
        <strain evidence="1">SBR-YM</strain>
        <tissue evidence="1">Skin</tissue>
    </source>
</reference>
<organism evidence="1 2">
    <name type="scientific">Diceros bicornis minor</name>
    <name type="common">South-central black rhinoceros</name>
    <dbReference type="NCBI Taxonomy" id="77932"/>
    <lineage>
        <taxon>Eukaryota</taxon>
        <taxon>Metazoa</taxon>
        <taxon>Chordata</taxon>
        <taxon>Craniata</taxon>
        <taxon>Vertebrata</taxon>
        <taxon>Euteleostomi</taxon>
        <taxon>Mammalia</taxon>
        <taxon>Eutheria</taxon>
        <taxon>Laurasiatheria</taxon>
        <taxon>Perissodactyla</taxon>
        <taxon>Rhinocerotidae</taxon>
        <taxon>Diceros</taxon>
    </lineage>
</organism>
<protein>
    <submittedName>
        <fullName evidence="1">Uncharacterized protein</fullName>
    </submittedName>
</protein>
<gene>
    <name evidence="1" type="ORF">HPG69_017763</name>
</gene>
<evidence type="ECO:0000313" key="2">
    <source>
        <dbReference type="Proteomes" id="UP000551758"/>
    </source>
</evidence>
<keyword evidence="2" id="KW-1185">Reference proteome</keyword>
<dbReference type="AlphaFoldDB" id="A0A7J7FI10"/>
<comment type="caution">
    <text evidence="1">The sequence shown here is derived from an EMBL/GenBank/DDBJ whole genome shotgun (WGS) entry which is preliminary data.</text>
</comment>
<name>A0A7J7FI10_DICBM</name>
<sequence>MAEKQKQQEIVAATGDFVLNVAALTQATSQIAMAAQMTALQDKAWGPEQPFLDSTTQQL</sequence>